<dbReference type="EMBL" id="JASCXX010000021">
    <property type="protein sequence ID" value="MDI6450494.1"/>
    <property type="molecule type" value="Genomic_DNA"/>
</dbReference>
<dbReference type="AlphaFoldDB" id="A0AAW6U1W6"/>
<reference evidence="1" key="1">
    <citation type="submission" date="2023-05" db="EMBL/GenBank/DDBJ databases">
        <title>Anaerotaeda fermentans gen. nov., sp. nov., a novel anaerobic planctomycete of the new family within the order Sedimentisphaerales isolated from Taman Peninsula, Russia.</title>
        <authorList>
            <person name="Khomyakova M.A."/>
            <person name="Merkel A.Y."/>
            <person name="Slobodkin A.I."/>
        </authorList>
    </citation>
    <scope>NUCLEOTIDE SEQUENCE</scope>
    <source>
        <strain evidence="1">M17dextr</strain>
    </source>
</reference>
<organism evidence="1 2">
    <name type="scientific">Anaerobaca lacustris</name>
    <dbReference type="NCBI Taxonomy" id="3044600"/>
    <lineage>
        <taxon>Bacteria</taxon>
        <taxon>Pseudomonadati</taxon>
        <taxon>Planctomycetota</taxon>
        <taxon>Phycisphaerae</taxon>
        <taxon>Sedimentisphaerales</taxon>
        <taxon>Anaerobacaceae</taxon>
        <taxon>Anaerobaca</taxon>
    </lineage>
</organism>
<protein>
    <recommendedName>
        <fullName evidence="3">OmpR/PhoB-type domain-containing protein</fullName>
    </recommendedName>
</protein>
<dbReference type="Proteomes" id="UP001431776">
    <property type="component" value="Unassembled WGS sequence"/>
</dbReference>
<proteinExistence type="predicted"/>
<name>A0AAW6U1W6_9BACT</name>
<dbReference type="RefSeq" id="WP_349245904.1">
    <property type="nucleotide sequence ID" value="NZ_JASCXX010000021.1"/>
</dbReference>
<accession>A0AAW6U1W6</accession>
<evidence type="ECO:0000313" key="2">
    <source>
        <dbReference type="Proteomes" id="UP001431776"/>
    </source>
</evidence>
<keyword evidence="2" id="KW-1185">Reference proteome</keyword>
<sequence length="294" mass="33546">MDNEFDPRDKDNEWRLATIRMTAEAFIERHYTQELTYFDHFWQMLSCKIRETLDSPSTGGLAIEPAGQLVEAVSLARAGSFDLVTPIVMGTIGQTLWELKDKQPQPAELEQLVASSAAGLGASASLSACLIKHVPGLLMDILACESDCKEALVGNPPPPQYEIWTLGKRFIVDSIAAYEQRHDQYLLWFDLREISHASSHTGRKRIGQQAIRVLTYLVKNLGVVRSAKDLYREAWDSMPDEVHKSHIDAIEQQLTKLNQFSQHEFRKYLLRGQGEGYGLRESFADRYFLFRRLR</sequence>
<comment type="caution">
    <text evidence="1">The sequence shown here is derived from an EMBL/GenBank/DDBJ whole genome shotgun (WGS) entry which is preliminary data.</text>
</comment>
<evidence type="ECO:0008006" key="3">
    <source>
        <dbReference type="Google" id="ProtNLM"/>
    </source>
</evidence>
<gene>
    <name evidence="1" type="ORF">QJ522_15645</name>
</gene>
<evidence type="ECO:0000313" key="1">
    <source>
        <dbReference type="EMBL" id="MDI6450494.1"/>
    </source>
</evidence>